<name>A0A154L891_9PROT</name>
<dbReference type="CDD" id="cd14858">
    <property type="entry name" value="TrmE_N"/>
    <property type="match status" value="1"/>
</dbReference>
<dbReference type="InterPro" id="IPR006073">
    <property type="entry name" value="GTP-bd"/>
</dbReference>
<dbReference type="EC" id="3.6.-.-" evidence="7"/>
<dbReference type="InterPro" id="IPR005225">
    <property type="entry name" value="Small_GTP-bd"/>
</dbReference>
<evidence type="ECO:0000256" key="8">
    <source>
        <dbReference type="RuleBase" id="RU003313"/>
    </source>
</evidence>
<dbReference type="GO" id="GO:0030488">
    <property type="term" value="P:tRNA methylation"/>
    <property type="evidence" value="ECO:0007669"/>
    <property type="project" value="TreeGrafter"/>
</dbReference>
<dbReference type="InterPro" id="IPR004520">
    <property type="entry name" value="GTPase_MnmE"/>
</dbReference>
<comment type="caution">
    <text evidence="7">Lacks conserved residue(s) required for the propagation of feature annotation.</text>
</comment>
<dbReference type="NCBIfam" id="TIGR00450">
    <property type="entry name" value="mnmE_trmE_thdF"/>
    <property type="match status" value="1"/>
</dbReference>
<reference evidence="10 11" key="1">
    <citation type="submission" date="2015-12" db="EMBL/GenBank/DDBJ databases">
        <title>Genome sequence of Thalassospira lucentensis MCCC 1A02072.</title>
        <authorList>
            <person name="Lu L."/>
            <person name="Lai Q."/>
            <person name="Shao Z."/>
            <person name="Qian P."/>
        </authorList>
    </citation>
    <scope>NUCLEOTIDE SEQUENCE [LARGE SCALE GENOMIC DNA]</scope>
    <source>
        <strain evidence="10 11">MCCC 1A02072</strain>
    </source>
</reference>
<dbReference type="NCBIfam" id="TIGR00231">
    <property type="entry name" value="small_GTP"/>
    <property type="match status" value="1"/>
</dbReference>
<dbReference type="GO" id="GO:0046872">
    <property type="term" value="F:metal ion binding"/>
    <property type="evidence" value="ECO:0007669"/>
    <property type="project" value="UniProtKB-KW"/>
</dbReference>
<dbReference type="GO" id="GO:0005525">
    <property type="term" value="F:GTP binding"/>
    <property type="evidence" value="ECO:0007669"/>
    <property type="project" value="UniProtKB-UniRule"/>
</dbReference>
<dbReference type="InterPro" id="IPR027417">
    <property type="entry name" value="P-loop_NTPase"/>
</dbReference>
<dbReference type="RefSeq" id="WP_062950067.1">
    <property type="nucleotide sequence ID" value="NZ_LPVY01000005.1"/>
</dbReference>
<dbReference type="PANTHER" id="PTHR42714">
    <property type="entry name" value="TRNA MODIFICATION GTPASE GTPBP3"/>
    <property type="match status" value="1"/>
</dbReference>
<evidence type="ECO:0000256" key="1">
    <source>
        <dbReference type="ARBA" id="ARBA00011043"/>
    </source>
</evidence>
<evidence type="ECO:0000259" key="9">
    <source>
        <dbReference type="PROSITE" id="PS51709"/>
    </source>
</evidence>
<feature type="binding site" evidence="7">
    <location>
        <position position="469"/>
    </location>
    <ligand>
        <name>(6S)-5-formyl-5,6,7,8-tetrahydrofolate</name>
        <dbReference type="ChEBI" id="CHEBI:57457"/>
    </ligand>
</feature>
<evidence type="ECO:0000256" key="5">
    <source>
        <dbReference type="ARBA" id="ARBA00022958"/>
    </source>
</evidence>
<feature type="binding site" evidence="7">
    <location>
        <begin position="242"/>
        <end position="247"/>
    </location>
    <ligand>
        <name>GTP</name>
        <dbReference type="ChEBI" id="CHEBI:37565"/>
    </ligand>
</feature>
<keyword evidence="6 7" id="KW-0342">GTP-binding</keyword>
<sequence>MTINVTHNGTPIQGGQTDTIFALSSGAGRAGVAVIRLSGPMAGPTLCALLGRDNLPKARHAIYAPIRDPKTEERLDDAVAIYFAGPASFTGEDVVELHTHGGRAVIDGVLDCLAARPGLRIAEPGEYTRRAFENGKMDLTAAEGIADLIDAETAAQRRQAVRQMAGELGTLYENWRARLMKALAYIEADIDFPDEDLPGGIVPVVRGDLSSVHGEMDKHLADNRRGERLREGFQIVILGAPNAGKSSLLNRLAMREAAIVSEIAGTTRDMIEVHLDLGGFPVTMVDTAGLRESGDVIETEGVRRATARAEDADLRLVVVDRSDWPHIDAEAARLIDANTILLVNKVDGLDVGDIPTVWSGKSAIGDRLELPVLPISAMTGQGMESLLQLLETRVKEGLDFAGPVPLTRLRHRQALERASDHLDRGLQTDIAELAAEDVRLAVREIGKITGRVDVEDLLDIIFGDFCIGK</sequence>
<evidence type="ECO:0000256" key="4">
    <source>
        <dbReference type="ARBA" id="ARBA00022801"/>
    </source>
</evidence>
<dbReference type="Pfam" id="PF10396">
    <property type="entry name" value="TrmE_N"/>
    <property type="match status" value="1"/>
</dbReference>
<comment type="caution">
    <text evidence="10">The sequence shown here is derived from an EMBL/GenBank/DDBJ whole genome shotgun (WGS) entry which is preliminary data.</text>
</comment>
<dbReference type="Pfam" id="PF01926">
    <property type="entry name" value="MMR_HSR1"/>
    <property type="match status" value="1"/>
</dbReference>
<dbReference type="GO" id="GO:0005737">
    <property type="term" value="C:cytoplasm"/>
    <property type="evidence" value="ECO:0007669"/>
    <property type="project" value="UniProtKB-SubCell"/>
</dbReference>
<dbReference type="InterPro" id="IPR027368">
    <property type="entry name" value="MnmE_dom2"/>
</dbReference>
<evidence type="ECO:0000256" key="2">
    <source>
        <dbReference type="ARBA" id="ARBA00022694"/>
    </source>
</evidence>
<dbReference type="EMBL" id="LPVY01000005">
    <property type="protein sequence ID" value="KZB66775.1"/>
    <property type="molecule type" value="Genomic_DNA"/>
</dbReference>
<dbReference type="NCBIfam" id="NF003661">
    <property type="entry name" value="PRK05291.1-3"/>
    <property type="match status" value="1"/>
</dbReference>
<dbReference type="Gene3D" id="1.20.120.430">
    <property type="entry name" value="tRNA modification GTPase MnmE domain 2"/>
    <property type="match status" value="1"/>
</dbReference>
<dbReference type="InterPro" id="IPR025867">
    <property type="entry name" value="MnmE_helical"/>
</dbReference>
<dbReference type="SUPFAM" id="SSF116878">
    <property type="entry name" value="TrmE connector domain"/>
    <property type="match status" value="1"/>
</dbReference>
<dbReference type="SUPFAM" id="SSF52540">
    <property type="entry name" value="P-loop containing nucleoside triphosphate hydrolases"/>
    <property type="match status" value="1"/>
</dbReference>
<comment type="subunit">
    <text evidence="7">Homodimer. Heterotetramer of two MnmE and two MnmG subunits.</text>
</comment>
<feature type="binding site" evidence="7">
    <location>
        <position position="96"/>
    </location>
    <ligand>
        <name>(6S)-5-formyl-5,6,7,8-tetrahydrofolate</name>
        <dbReference type="ChEBI" id="CHEBI:57457"/>
    </ligand>
</feature>
<evidence type="ECO:0000256" key="7">
    <source>
        <dbReference type="HAMAP-Rule" id="MF_00379"/>
    </source>
</evidence>
<feature type="binding site" evidence="7">
    <location>
        <position position="246"/>
    </location>
    <ligand>
        <name>Mg(2+)</name>
        <dbReference type="ChEBI" id="CHEBI:18420"/>
    </ligand>
</feature>
<feature type="binding site" evidence="7">
    <location>
        <position position="242"/>
    </location>
    <ligand>
        <name>K(+)</name>
        <dbReference type="ChEBI" id="CHEBI:29103"/>
    </ligand>
</feature>
<evidence type="ECO:0000256" key="3">
    <source>
        <dbReference type="ARBA" id="ARBA00022741"/>
    </source>
</evidence>
<keyword evidence="5 7" id="KW-0630">Potassium</keyword>
<comment type="cofactor">
    <cofactor evidence="7">
        <name>K(+)</name>
        <dbReference type="ChEBI" id="CHEBI:29103"/>
    </cofactor>
    <text evidence="7">Binds 1 potassium ion per subunit.</text>
</comment>
<proteinExistence type="inferred from homology"/>
<dbReference type="FunFam" id="3.30.1360.120:FF:000007">
    <property type="entry name" value="tRNA modification GTPase GTPBP3, mitochondrial"/>
    <property type="match status" value="1"/>
</dbReference>
<keyword evidence="4 7" id="KW-0378">Hydrolase</keyword>
<feature type="binding site" evidence="7">
    <location>
        <position position="266"/>
    </location>
    <ligand>
        <name>K(+)</name>
        <dbReference type="ChEBI" id="CHEBI:29103"/>
    </ligand>
</feature>
<keyword evidence="7" id="KW-0479">Metal-binding</keyword>
<feature type="binding site" evidence="7">
    <location>
        <position position="267"/>
    </location>
    <ligand>
        <name>Mg(2+)</name>
        <dbReference type="ChEBI" id="CHEBI:18420"/>
    </ligand>
</feature>
<keyword evidence="3 7" id="KW-0547">Nucleotide-binding</keyword>
<feature type="binding site" evidence="7">
    <location>
        <position position="263"/>
    </location>
    <ligand>
        <name>K(+)</name>
        <dbReference type="ChEBI" id="CHEBI:29103"/>
    </ligand>
</feature>
<feature type="binding site" evidence="7">
    <location>
        <begin position="261"/>
        <end position="267"/>
    </location>
    <ligand>
        <name>GTP</name>
        <dbReference type="ChEBI" id="CHEBI:37565"/>
    </ligand>
</feature>
<evidence type="ECO:0000313" key="11">
    <source>
        <dbReference type="Proteomes" id="UP000076335"/>
    </source>
</evidence>
<dbReference type="OrthoDB" id="9805918at2"/>
<dbReference type="Gene3D" id="3.40.50.300">
    <property type="entry name" value="P-loop containing nucleotide triphosphate hydrolases"/>
    <property type="match status" value="1"/>
</dbReference>
<dbReference type="InterPro" id="IPR031168">
    <property type="entry name" value="G_TrmE"/>
</dbReference>
<feature type="domain" description="TrmE-type G" evidence="9">
    <location>
        <begin position="232"/>
        <end position="395"/>
    </location>
</feature>
<gene>
    <name evidence="7" type="primary">mnmE</name>
    <name evidence="7" type="synonym">trmE</name>
    <name evidence="10" type="ORF">AUP42_14670</name>
</gene>
<comment type="subcellular location">
    <subcellularLocation>
        <location evidence="7">Cytoplasm</location>
    </subcellularLocation>
</comment>
<evidence type="ECO:0000313" key="10">
    <source>
        <dbReference type="EMBL" id="KZB66775.1"/>
    </source>
</evidence>
<accession>A0A154L891</accession>
<dbReference type="HAMAP" id="MF_00379">
    <property type="entry name" value="GTPase_MnmE"/>
    <property type="match status" value="1"/>
</dbReference>
<dbReference type="InterPro" id="IPR018948">
    <property type="entry name" value="GTP-bd_TrmE_N"/>
</dbReference>
<keyword evidence="7" id="KW-0460">Magnesium</keyword>
<protein>
    <recommendedName>
        <fullName evidence="7">tRNA modification GTPase MnmE</fullName>
        <ecNumber evidence="7">3.6.-.-</ecNumber>
    </recommendedName>
</protein>
<dbReference type="CDD" id="cd04164">
    <property type="entry name" value="trmE"/>
    <property type="match status" value="1"/>
</dbReference>
<dbReference type="GO" id="GO:0003924">
    <property type="term" value="F:GTPase activity"/>
    <property type="evidence" value="ECO:0007669"/>
    <property type="project" value="UniProtKB-UniRule"/>
</dbReference>
<evidence type="ECO:0000256" key="6">
    <source>
        <dbReference type="ARBA" id="ARBA00023134"/>
    </source>
</evidence>
<dbReference type="AlphaFoldDB" id="A0A154L891"/>
<dbReference type="PANTHER" id="PTHR42714:SF2">
    <property type="entry name" value="TRNA MODIFICATION GTPASE GTPBP3, MITOCHONDRIAL"/>
    <property type="match status" value="1"/>
</dbReference>
<feature type="binding site" evidence="7">
    <location>
        <position position="136"/>
    </location>
    <ligand>
        <name>(6S)-5-formyl-5,6,7,8-tetrahydrofolate</name>
        <dbReference type="ChEBI" id="CHEBI:57457"/>
    </ligand>
</feature>
<feature type="binding site" evidence="7">
    <location>
        <position position="261"/>
    </location>
    <ligand>
        <name>K(+)</name>
        <dbReference type="ChEBI" id="CHEBI:29103"/>
    </ligand>
</feature>
<dbReference type="Proteomes" id="UP000076335">
    <property type="component" value="Unassembled WGS sequence"/>
</dbReference>
<comment type="function">
    <text evidence="7">Exhibits a very high intrinsic GTPase hydrolysis rate. Involved in the addition of a carboxymethylaminomethyl (cmnm) group at the wobble position (U34) of certain tRNAs, forming tRNA-cmnm(5)s(2)U34.</text>
</comment>
<dbReference type="InterPro" id="IPR027266">
    <property type="entry name" value="TrmE/GcvT-like"/>
</dbReference>
<feature type="binding site" evidence="7">
    <location>
        <position position="36"/>
    </location>
    <ligand>
        <name>(6S)-5-formyl-5,6,7,8-tetrahydrofolate</name>
        <dbReference type="ChEBI" id="CHEBI:57457"/>
    </ligand>
</feature>
<dbReference type="PROSITE" id="PS51709">
    <property type="entry name" value="G_TRME"/>
    <property type="match status" value="1"/>
</dbReference>
<dbReference type="Pfam" id="PF12631">
    <property type="entry name" value="MnmE_helical"/>
    <property type="match status" value="1"/>
</dbReference>
<organism evidence="10 11">
    <name type="scientific">Thalassospira lucentensis</name>
    <dbReference type="NCBI Taxonomy" id="168935"/>
    <lineage>
        <taxon>Bacteria</taxon>
        <taxon>Pseudomonadati</taxon>
        <taxon>Pseudomonadota</taxon>
        <taxon>Alphaproteobacteria</taxon>
        <taxon>Rhodospirillales</taxon>
        <taxon>Thalassospiraceae</taxon>
        <taxon>Thalassospira</taxon>
    </lineage>
</organism>
<dbReference type="GO" id="GO:0002098">
    <property type="term" value="P:tRNA wobble uridine modification"/>
    <property type="evidence" value="ECO:0007669"/>
    <property type="project" value="TreeGrafter"/>
</dbReference>
<dbReference type="Gene3D" id="3.30.1360.120">
    <property type="entry name" value="Probable tRNA modification gtpase trme, domain 1"/>
    <property type="match status" value="1"/>
</dbReference>
<keyword evidence="7" id="KW-0963">Cytoplasm</keyword>
<comment type="similarity">
    <text evidence="1 7 8">Belongs to the TRAFAC class TrmE-Era-EngA-EngB-Septin-like GTPase superfamily. TrmE GTPase family.</text>
</comment>
<keyword evidence="2 7" id="KW-0819">tRNA processing</keyword>
<feature type="binding site" evidence="7">
    <location>
        <begin position="286"/>
        <end position="289"/>
    </location>
    <ligand>
        <name>GTP</name>
        <dbReference type="ChEBI" id="CHEBI:37565"/>
    </ligand>
</feature>